<dbReference type="AlphaFoldDB" id="A0A150LXJ8"/>
<name>A0A150LXJ8_9BACL</name>
<dbReference type="Proteomes" id="UP000075455">
    <property type="component" value="Unassembled WGS sequence"/>
</dbReference>
<dbReference type="PATRIC" id="fig|81408.3.peg.2801"/>
<dbReference type="RefSeq" id="WP_061579139.1">
    <property type="nucleotide sequence ID" value="NZ_LQYS01000028.1"/>
</dbReference>
<reference evidence="1 2" key="1">
    <citation type="submission" date="2016-01" db="EMBL/GenBank/DDBJ databases">
        <title>Draft Genome Sequences of Seven Thermophilic Sporeformers Isolated from Foods.</title>
        <authorList>
            <person name="Berendsen E.M."/>
            <person name="Wells-Bennik M.H."/>
            <person name="Krawcyk A.O."/>
            <person name="De Jong A."/>
            <person name="Holsappel S."/>
            <person name="Eijlander R.T."/>
            <person name="Kuipers O.P."/>
        </authorList>
    </citation>
    <scope>NUCLEOTIDE SEQUENCE [LARGE SCALE GENOMIC DNA]</scope>
    <source>
        <strain evidence="1 2">B4119</strain>
    </source>
</reference>
<comment type="caution">
    <text evidence="1">The sequence shown here is derived from an EMBL/GenBank/DDBJ whole genome shotgun (WGS) entry which is preliminary data.</text>
</comment>
<protein>
    <submittedName>
        <fullName evidence="1">Uncharacterized protein</fullName>
    </submittedName>
</protein>
<gene>
    <name evidence="1" type="ORF">B4119_0532</name>
</gene>
<evidence type="ECO:0000313" key="1">
    <source>
        <dbReference type="EMBL" id="KYD16826.1"/>
    </source>
</evidence>
<accession>A0A150LXJ8</accession>
<proteinExistence type="predicted"/>
<dbReference type="EMBL" id="LQYS01000028">
    <property type="protein sequence ID" value="KYD16826.1"/>
    <property type="molecule type" value="Genomic_DNA"/>
</dbReference>
<organism evidence="1 2">
    <name type="scientific">Saccharococcus caldoxylosilyticus</name>
    <dbReference type="NCBI Taxonomy" id="81408"/>
    <lineage>
        <taxon>Bacteria</taxon>
        <taxon>Bacillati</taxon>
        <taxon>Bacillota</taxon>
        <taxon>Bacilli</taxon>
        <taxon>Bacillales</taxon>
        <taxon>Anoxybacillaceae</taxon>
        <taxon>Saccharococcus</taxon>
    </lineage>
</organism>
<sequence length="81" mass="9574">MTRTTSLSSLTSRTAFERVFQDYSKEDRERIKKKCETEEDIIGSPQLQPRHRVAMRFFGGVNRDDIEECMKVLRPEDIRHA</sequence>
<dbReference type="STRING" id="81408.B4119_0532"/>
<evidence type="ECO:0000313" key="2">
    <source>
        <dbReference type="Proteomes" id="UP000075455"/>
    </source>
</evidence>